<dbReference type="RefSeq" id="WP_054407688.1">
    <property type="nucleotide sequence ID" value="NZ_FOYA01000014.1"/>
</dbReference>
<organism evidence="2 3">
    <name type="scientific">Flavobacterium akiainvivens</name>
    <dbReference type="NCBI Taxonomy" id="1202724"/>
    <lineage>
        <taxon>Bacteria</taxon>
        <taxon>Pseudomonadati</taxon>
        <taxon>Bacteroidota</taxon>
        <taxon>Flavobacteriia</taxon>
        <taxon>Flavobacteriales</taxon>
        <taxon>Flavobacteriaceae</taxon>
        <taxon>Flavobacterium</taxon>
    </lineage>
</organism>
<keyword evidence="1" id="KW-0472">Membrane</keyword>
<dbReference type="InterPro" id="IPR025250">
    <property type="entry name" value="DUF4199"/>
</dbReference>
<feature type="transmembrane region" description="Helical" evidence="1">
    <location>
        <begin position="76"/>
        <end position="98"/>
    </location>
</feature>
<protein>
    <recommendedName>
        <fullName evidence="4">DUF4199 domain-containing protein</fullName>
    </recommendedName>
</protein>
<feature type="transmembrane region" description="Helical" evidence="1">
    <location>
        <begin position="12"/>
        <end position="30"/>
    </location>
</feature>
<reference evidence="2 3" key="1">
    <citation type="submission" date="2015-08" db="EMBL/GenBank/DDBJ databases">
        <title>Whole genome sequence of Flavobacterium akiainvivens IK-1T, from decaying Wikstroemia oahuensis, an endemic Hawaiian shrub.</title>
        <authorList>
            <person name="Wan X."/>
            <person name="Hou S."/>
            <person name="Saito J."/>
            <person name="Donachie S."/>
        </authorList>
    </citation>
    <scope>NUCLEOTIDE SEQUENCE [LARGE SCALE GENOMIC DNA]</scope>
    <source>
        <strain evidence="2 3">IK-1</strain>
    </source>
</reference>
<proteinExistence type="predicted"/>
<feature type="transmembrane region" description="Helical" evidence="1">
    <location>
        <begin position="36"/>
        <end position="56"/>
    </location>
</feature>
<evidence type="ECO:0008006" key="4">
    <source>
        <dbReference type="Google" id="ProtNLM"/>
    </source>
</evidence>
<dbReference type="Proteomes" id="UP000037755">
    <property type="component" value="Unassembled WGS sequence"/>
</dbReference>
<evidence type="ECO:0000313" key="2">
    <source>
        <dbReference type="EMBL" id="KOS06191.1"/>
    </source>
</evidence>
<name>A0A0M8MH91_9FLAO</name>
<dbReference type="EMBL" id="LIYD01000005">
    <property type="protein sequence ID" value="KOS06191.1"/>
    <property type="molecule type" value="Genomic_DNA"/>
</dbReference>
<keyword evidence="1" id="KW-0812">Transmembrane</keyword>
<dbReference type="STRING" id="1202724.AM493_09230"/>
<keyword evidence="3" id="KW-1185">Reference proteome</keyword>
<sequence length="176" mass="19552">MNTLVKKNGITFGIAIGLLSIFIYTLYYIVDLELFVNFWIGIILFLVNLGVGIFAVAKTKKDLGGYISFKEAFTTFFIVFAIGVAITTIFSIILFNFIDPAAAEAIKEHLIDFSANMMAKTNAPASEIKKTIDAIKENDSYSIKNQLFGYIWSLLTYTVIGLIVAAAMKKNNEAYK</sequence>
<dbReference type="Pfam" id="PF13858">
    <property type="entry name" value="DUF4199"/>
    <property type="match status" value="1"/>
</dbReference>
<keyword evidence="1" id="KW-1133">Transmembrane helix</keyword>
<accession>A0A0M8MH91</accession>
<evidence type="ECO:0000313" key="3">
    <source>
        <dbReference type="Proteomes" id="UP000037755"/>
    </source>
</evidence>
<evidence type="ECO:0000256" key="1">
    <source>
        <dbReference type="SAM" id="Phobius"/>
    </source>
</evidence>
<dbReference type="PATRIC" id="fig|1202724.3.peg.1917"/>
<gene>
    <name evidence="2" type="ORF">AM493_09230</name>
</gene>
<dbReference type="OrthoDB" id="660361at2"/>
<dbReference type="AlphaFoldDB" id="A0A0M8MH91"/>
<comment type="caution">
    <text evidence="2">The sequence shown here is derived from an EMBL/GenBank/DDBJ whole genome shotgun (WGS) entry which is preliminary data.</text>
</comment>
<feature type="transmembrane region" description="Helical" evidence="1">
    <location>
        <begin position="147"/>
        <end position="168"/>
    </location>
</feature>